<dbReference type="Pfam" id="PF00034">
    <property type="entry name" value="Cytochrom_C"/>
    <property type="match status" value="1"/>
</dbReference>
<dbReference type="EMBL" id="JBHLTL010000006">
    <property type="protein sequence ID" value="MFC0590163.1"/>
    <property type="molecule type" value="Genomic_DNA"/>
</dbReference>
<evidence type="ECO:0000313" key="9">
    <source>
        <dbReference type="EMBL" id="MFC0590163.1"/>
    </source>
</evidence>
<dbReference type="PANTHER" id="PTHR11961">
    <property type="entry name" value="CYTOCHROME C"/>
    <property type="match status" value="1"/>
</dbReference>
<dbReference type="InterPro" id="IPR036909">
    <property type="entry name" value="Cyt_c-like_dom_sf"/>
</dbReference>
<keyword evidence="5 6" id="KW-0408">Iron</keyword>
<accession>A0ABV6PJZ9</accession>
<keyword evidence="7" id="KW-0472">Membrane</keyword>
<feature type="domain" description="Cytochrome c" evidence="8">
    <location>
        <begin position="63"/>
        <end position="164"/>
    </location>
</feature>
<dbReference type="InterPro" id="IPR002327">
    <property type="entry name" value="Cyt_c_1A/1B"/>
</dbReference>
<evidence type="ECO:0000256" key="7">
    <source>
        <dbReference type="SAM" id="Phobius"/>
    </source>
</evidence>
<evidence type="ECO:0000256" key="4">
    <source>
        <dbReference type="ARBA" id="ARBA00022982"/>
    </source>
</evidence>
<keyword evidence="10" id="KW-1185">Reference proteome</keyword>
<proteinExistence type="predicted"/>
<evidence type="ECO:0000256" key="6">
    <source>
        <dbReference type="PROSITE-ProRule" id="PRU00433"/>
    </source>
</evidence>
<dbReference type="Gene3D" id="1.10.760.10">
    <property type="entry name" value="Cytochrome c-like domain"/>
    <property type="match status" value="2"/>
</dbReference>
<protein>
    <submittedName>
        <fullName evidence="9">C-type cytochrome</fullName>
    </submittedName>
</protein>
<keyword evidence="7" id="KW-0812">Transmembrane</keyword>
<evidence type="ECO:0000256" key="3">
    <source>
        <dbReference type="ARBA" id="ARBA00022723"/>
    </source>
</evidence>
<keyword evidence="3 6" id="KW-0479">Metal-binding</keyword>
<keyword evidence="2 6" id="KW-0349">Heme</keyword>
<evidence type="ECO:0000256" key="2">
    <source>
        <dbReference type="ARBA" id="ARBA00022617"/>
    </source>
</evidence>
<evidence type="ECO:0000313" key="10">
    <source>
        <dbReference type="Proteomes" id="UP001589943"/>
    </source>
</evidence>
<sequence length="293" mass="29344">MAESDRFNTTAGWVLFSGIIALGLSAVSSGYFQADKHHAPKEEAAEGGGGKAAVPIETLLASADPAKGEAASKKCAACHTFNQGGANGIGPNLYGVLGEAVAAGRGGFAFSDALKAKGGKWDFTSLNEWLTSPKAFAPGTKMSFAGIPDAAERANLMAWLNTLGSNLPLPAAPAAPAAGEEGAAPAAAAVVGDAAAGEKSFAKCKACHTITPGGANGIGPNLAGVHGEPIGQGRGGFAFSDALKGKGGNWDDASLDAWLTNPKSFAPGTKMTFAGIADAQERANVIAYLKTVK</sequence>
<dbReference type="Proteomes" id="UP001589943">
    <property type="component" value="Unassembled WGS sequence"/>
</dbReference>
<evidence type="ECO:0000256" key="1">
    <source>
        <dbReference type="ARBA" id="ARBA00022448"/>
    </source>
</evidence>
<keyword evidence="4" id="KW-0249">Electron transport</keyword>
<feature type="transmembrane region" description="Helical" evidence="7">
    <location>
        <begin position="12"/>
        <end position="32"/>
    </location>
</feature>
<dbReference type="InterPro" id="IPR009056">
    <property type="entry name" value="Cyt_c-like_dom"/>
</dbReference>
<evidence type="ECO:0000259" key="8">
    <source>
        <dbReference type="PROSITE" id="PS51007"/>
    </source>
</evidence>
<organism evidence="9 10">
    <name type="scientific">Novosphingobium aquiterrae</name>
    <dbReference type="NCBI Taxonomy" id="624388"/>
    <lineage>
        <taxon>Bacteria</taxon>
        <taxon>Pseudomonadati</taxon>
        <taxon>Pseudomonadota</taxon>
        <taxon>Alphaproteobacteria</taxon>
        <taxon>Sphingomonadales</taxon>
        <taxon>Sphingomonadaceae</taxon>
        <taxon>Novosphingobium</taxon>
    </lineage>
</organism>
<name>A0ABV6PJZ9_9SPHN</name>
<dbReference type="SUPFAM" id="SSF46626">
    <property type="entry name" value="Cytochrome c"/>
    <property type="match status" value="2"/>
</dbReference>
<keyword evidence="7" id="KW-1133">Transmembrane helix</keyword>
<reference evidence="9 10" key="1">
    <citation type="submission" date="2024-09" db="EMBL/GenBank/DDBJ databases">
        <authorList>
            <person name="Sun Q."/>
            <person name="Mori K."/>
        </authorList>
    </citation>
    <scope>NUCLEOTIDE SEQUENCE [LARGE SCALE GENOMIC DNA]</scope>
    <source>
        <strain evidence="9 10">NCAIM B.02537</strain>
    </source>
</reference>
<keyword evidence="1" id="KW-0813">Transport</keyword>
<dbReference type="RefSeq" id="WP_379481610.1">
    <property type="nucleotide sequence ID" value="NZ_JBHLTL010000006.1"/>
</dbReference>
<comment type="caution">
    <text evidence="9">The sequence shown here is derived from an EMBL/GenBank/DDBJ whole genome shotgun (WGS) entry which is preliminary data.</text>
</comment>
<feature type="domain" description="Cytochrome c" evidence="8">
    <location>
        <begin position="192"/>
        <end position="293"/>
    </location>
</feature>
<evidence type="ECO:0000256" key="5">
    <source>
        <dbReference type="ARBA" id="ARBA00023004"/>
    </source>
</evidence>
<dbReference type="PRINTS" id="PR00604">
    <property type="entry name" value="CYTCHRMECIAB"/>
</dbReference>
<dbReference type="PROSITE" id="PS51007">
    <property type="entry name" value="CYTC"/>
    <property type="match status" value="2"/>
</dbReference>
<gene>
    <name evidence="9" type="ORF">ACFFF7_12115</name>
</gene>